<sequence>MDVIVIVIVLLLISSTFSDDLLKKTLKPNEELLDEIKDLEFSRKNLISNIIIAIAITISLDINIYLILLTIMVALTSEWIRGKYTLKYLNDKIENESTKKYIFVNIILQHVYGILLIMYLIFFKFK</sequence>
<dbReference type="Proteomes" id="UP000199068">
    <property type="component" value="Unassembled WGS sequence"/>
</dbReference>
<evidence type="ECO:0000313" key="2">
    <source>
        <dbReference type="EMBL" id="SDL27421.1"/>
    </source>
</evidence>
<dbReference type="STRING" id="1121325.SAMN04515677_101341"/>
<reference evidence="2 3" key="1">
    <citation type="submission" date="2016-10" db="EMBL/GenBank/DDBJ databases">
        <authorList>
            <person name="de Groot N.N."/>
        </authorList>
    </citation>
    <scope>NUCLEOTIDE SEQUENCE [LARGE SCALE GENOMIC DNA]</scope>
    <source>
        <strain evidence="2 3">DSM 797</strain>
    </source>
</reference>
<evidence type="ECO:0000256" key="1">
    <source>
        <dbReference type="SAM" id="Phobius"/>
    </source>
</evidence>
<keyword evidence="3" id="KW-1185">Reference proteome</keyword>
<keyword evidence="1" id="KW-0812">Transmembrane</keyword>
<proteinExistence type="predicted"/>
<organism evidence="2 3">
    <name type="scientific">Romboutsia lituseburensis DSM 797</name>
    <dbReference type="NCBI Taxonomy" id="1121325"/>
    <lineage>
        <taxon>Bacteria</taxon>
        <taxon>Bacillati</taxon>
        <taxon>Bacillota</taxon>
        <taxon>Clostridia</taxon>
        <taxon>Peptostreptococcales</taxon>
        <taxon>Peptostreptococcaceae</taxon>
        <taxon>Romboutsia</taxon>
    </lineage>
</organism>
<gene>
    <name evidence="2" type="ORF">SAMN04515677_101341</name>
</gene>
<dbReference type="AlphaFoldDB" id="A0A1G9IQJ6"/>
<evidence type="ECO:0008006" key="4">
    <source>
        <dbReference type="Google" id="ProtNLM"/>
    </source>
</evidence>
<accession>A0A1G9IQJ6</accession>
<dbReference type="RefSeq" id="WP_092722230.1">
    <property type="nucleotide sequence ID" value="NZ_FNGW01000001.1"/>
</dbReference>
<dbReference type="EMBL" id="FNGW01000001">
    <property type="protein sequence ID" value="SDL27421.1"/>
    <property type="molecule type" value="Genomic_DNA"/>
</dbReference>
<feature type="transmembrane region" description="Helical" evidence="1">
    <location>
        <begin position="101"/>
        <end position="122"/>
    </location>
</feature>
<keyword evidence="1" id="KW-0472">Membrane</keyword>
<feature type="transmembrane region" description="Helical" evidence="1">
    <location>
        <begin position="50"/>
        <end position="80"/>
    </location>
</feature>
<keyword evidence="1" id="KW-1133">Transmembrane helix</keyword>
<name>A0A1G9IQJ6_9FIRM</name>
<evidence type="ECO:0000313" key="3">
    <source>
        <dbReference type="Proteomes" id="UP000199068"/>
    </source>
</evidence>
<protein>
    <recommendedName>
        <fullName evidence="4">DUF4181 domain-containing protein</fullName>
    </recommendedName>
</protein>